<feature type="region of interest" description="Disordered" evidence="6">
    <location>
        <begin position="704"/>
        <end position="730"/>
    </location>
</feature>
<evidence type="ECO:0000256" key="4">
    <source>
        <dbReference type="ARBA" id="ARBA00023004"/>
    </source>
</evidence>
<dbReference type="PROSITE" id="PS00198">
    <property type="entry name" value="4FE4S_FER_1"/>
    <property type="match status" value="1"/>
</dbReference>
<evidence type="ECO:0000256" key="7">
    <source>
        <dbReference type="SAM" id="Phobius"/>
    </source>
</evidence>
<organism evidence="9 10">
    <name type="scientific">Yinghuangia aomiensis</name>
    <dbReference type="NCBI Taxonomy" id="676205"/>
    <lineage>
        <taxon>Bacteria</taxon>
        <taxon>Bacillati</taxon>
        <taxon>Actinomycetota</taxon>
        <taxon>Actinomycetes</taxon>
        <taxon>Kitasatosporales</taxon>
        <taxon>Streptomycetaceae</taxon>
        <taxon>Yinghuangia</taxon>
    </lineage>
</organism>
<keyword evidence="3" id="KW-0560">Oxidoreductase</keyword>
<dbReference type="SUPFAM" id="SSF46548">
    <property type="entry name" value="alpha-helical ferredoxin"/>
    <property type="match status" value="1"/>
</dbReference>
<dbReference type="RefSeq" id="WP_345675026.1">
    <property type="nucleotide sequence ID" value="NZ_BAABHS010000006.1"/>
</dbReference>
<feature type="transmembrane region" description="Helical" evidence="7">
    <location>
        <begin position="150"/>
        <end position="169"/>
    </location>
</feature>
<dbReference type="InterPro" id="IPR004017">
    <property type="entry name" value="Cys_rich_dom"/>
</dbReference>
<dbReference type="InterPro" id="IPR017900">
    <property type="entry name" value="4Fe4S_Fe_S_CS"/>
</dbReference>
<evidence type="ECO:0000256" key="5">
    <source>
        <dbReference type="ARBA" id="ARBA00023014"/>
    </source>
</evidence>
<keyword evidence="5" id="KW-0411">Iron-sulfur</keyword>
<sequence>MVVRLVIGLALTAAAFALAGRRVFTLYRLGASGQPVEPDRTRNVGTRLWAVATEVFGQRKLLKWTGAGAAHFAVFWGFVILGATIVEGYGALFDRDFHIPLIGTMTWLGALEDTFIVAVLVGLVAFSAIRLVQSPAREGRKSRFFGSHTAAAWVVLFMIFNVMWTLLLCRAAQINTGNFPFEHGAFASQAVADWLEPAGGSANDALETAGLLGTLAVVLGFLVLVVHSKHLHIFLAPLNVLFSRRPRALGTLLPVYSGGKAVDFEDPDEDDKIGRGAVEDFTWKGLLDFATCTECGRCQSQCPAWNTGKPLSPKLLIMALRDHALAKAPYLLAADDKAREALPAADAAEAARPLVGTQDQGGVIDPDVLWSCVTCGACVEQCPVDIEHVDHIVDMRRYQVLMESAFPKEAGSMLRNLERSGDPWGRGGKARLEWAKGLPFEVRVLPKGEFPEDVEYLFWVGCAGSLDDNAKKTSRAVAELLHAAGVEFAVLGKSESCTGDAARRMGQEMLFHELAQKNVETLDRAFGDRDASARKIVVTCAHCFNTLSNEYPQLGGNYQVIHHTELLAELVAAGKLVPTTPVDAAVTYHDPCYLGRHNRVFSPPREILGSVPGVRLTEMPRSKERSFCCGAGGARMWMEETIGTRINETRTDEALGTKPDLVTAACPYCIVMLTDGVATRKQEGKADEAVQVTDVSQVLLRSIRVREPESAEPAEAPAAPKASPAADAAG</sequence>
<feature type="compositionally biased region" description="Low complexity" evidence="6">
    <location>
        <begin position="711"/>
        <end position="730"/>
    </location>
</feature>
<keyword evidence="2" id="KW-0479">Metal-binding</keyword>
<accession>A0ABP9GZB0</accession>
<dbReference type="EMBL" id="BAABHS010000006">
    <property type="protein sequence ID" value="GAA4957815.1"/>
    <property type="molecule type" value="Genomic_DNA"/>
</dbReference>
<dbReference type="Pfam" id="PF13187">
    <property type="entry name" value="Fer4_9"/>
    <property type="match status" value="1"/>
</dbReference>
<dbReference type="Pfam" id="PF02754">
    <property type="entry name" value="CCG"/>
    <property type="match status" value="2"/>
</dbReference>
<gene>
    <name evidence="9" type="ORF">GCM10023205_20320</name>
</gene>
<evidence type="ECO:0000256" key="2">
    <source>
        <dbReference type="ARBA" id="ARBA00022723"/>
    </source>
</evidence>
<keyword evidence="7" id="KW-0812">Transmembrane</keyword>
<evidence type="ECO:0000256" key="1">
    <source>
        <dbReference type="ARBA" id="ARBA00022485"/>
    </source>
</evidence>
<feature type="transmembrane region" description="Helical" evidence="7">
    <location>
        <begin position="105"/>
        <end position="130"/>
    </location>
</feature>
<dbReference type="InterPro" id="IPR051460">
    <property type="entry name" value="HdrC_iron-sulfur_subunit"/>
</dbReference>
<evidence type="ECO:0000313" key="9">
    <source>
        <dbReference type="EMBL" id="GAA4957815.1"/>
    </source>
</evidence>
<evidence type="ECO:0000256" key="3">
    <source>
        <dbReference type="ARBA" id="ARBA00023002"/>
    </source>
</evidence>
<evidence type="ECO:0000313" key="10">
    <source>
        <dbReference type="Proteomes" id="UP001500466"/>
    </source>
</evidence>
<proteinExistence type="predicted"/>
<evidence type="ECO:0000259" key="8">
    <source>
        <dbReference type="PROSITE" id="PS51379"/>
    </source>
</evidence>
<evidence type="ECO:0000256" key="6">
    <source>
        <dbReference type="SAM" id="MobiDB-lite"/>
    </source>
</evidence>
<dbReference type="PROSITE" id="PS51379">
    <property type="entry name" value="4FE4S_FER_2"/>
    <property type="match status" value="2"/>
</dbReference>
<dbReference type="Gene3D" id="1.10.1060.10">
    <property type="entry name" value="Alpha-helical ferredoxin"/>
    <property type="match status" value="1"/>
</dbReference>
<keyword evidence="7" id="KW-0472">Membrane</keyword>
<dbReference type="PANTHER" id="PTHR43255">
    <property type="entry name" value="IRON-SULFUR-BINDING OXIDOREDUCTASE FADF-RELATED-RELATED"/>
    <property type="match status" value="1"/>
</dbReference>
<feature type="transmembrane region" description="Helical" evidence="7">
    <location>
        <begin position="209"/>
        <end position="227"/>
    </location>
</feature>
<keyword evidence="10" id="KW-1185">Reference proteome</keyword>
<feature type="domain" description="4Fe-4S ferredoxin-type" evidence="8">
    <location>
        <begin position="360"/>
        <end position="392"/>
    </location>
</feature>
<dbReference type="InterPro" id="IPR009051">
    <property type="entry name" value="Helical_ferredxn"/>
</dbReference>
<keyword evidence="7" id="KW-1133">Transmembrane helix</keyword>
<dbReference type="Proteomes" id="UP001500466">
    <property type="component" value="Unassembled WGS sequence"/>
</dbReference>
<name>A0ABP9GZB0_9ACTN</name>
<dbReference type="PANTHER" id="PTHR43255:SF1">
    <property type="entry name" value="IRON-SULFUR-BINDING OXIDOREDUCTASE FADF-RELATED"/>
    <property type="match status" value="1"/>
</dbReference>
<reference evidence="10" key="1">
    <citation type="journal article" date="2019" name="Int. J. Syst. Evol. Microbiol.">
        <title>The Global Catalogue of Microorganisms (GCM) 10K type strain sequencing project: providing services to taxonomists for standard genome sequencing and annotation.</title>
        <authorList>
            <consortium name="The Broad Institute Genomics Platform"/>
            <consortium name="The Broad Institute Genome Sequencing Center for Infectious Disease"/>
            <person name="Wu L."/>
            <person name="Ma J."/>
        </authorList>
    </citation>
    <scope>NUCLEOTIDE SEQUENCE [LARGE SCALE GENOMIC DNA]</scope>
    <source>
        <strain evidence="10">JCM 17986</strain>
    </source>
</reference>
<keyword evidence="4" id="KW-0408">Iron</keyword>
<dbReference type="InterPro" id="IPR017896">
    <property type="entry name" value="4Fe4S_Fe-S-bd"/>
</dbReference>
<feature type="domain" description="4Fe-4S ferredoxin-type" evidence="8">
    <location>
        <begin position="283"/>
        <end position="313"/>
    </location>
</feature>
<feature type="transmembrane region" description="Helical" evidence="7">
    <location>
        <begin position="69"/>
        <end position="93"/>
    </location>
</feature>
<dbReference type="Gene3D" id="1.20.950.20">
    <property type="entry name" value="Transmembrane di-heme cytochromes, Chain C"/>
    <property type="match status" value="1"/>
</dbReference>
<comment type="caution">
    <text evidence="9">The sequence shown here is derived from an EMBL/GenBank/DDBJ whole genome shotgun (WGS) entry which is preliminary data.</text>
</comment>
<keyword evidence="1" id="KW-0004">4Fe-4S</keyword>
<protein>
    <submittedName>
        <fullName evidence="9">(Fe-S)-binding protein</fullName>
    </submittedName>
</protein>